<gene>
    <name evidence="1" type="ORF">ZHAS_00021438</name>
</gene>
<evidence type="ECO:0000313" key="1">
    <source>
        <dbReference type="EMBL" id="KFB53228.1"/>
    </source>
</evidence>
<evidence type="ECO:0000313" key="3">
    <source>
        <dbReference type="Proteomes" id="UP000030765"/>
    </source>
</evidence>
<reference evidence="1 3" key="1">
    <citation type="journal article" date="2014" name="BMC Genomics">
        <title>Genome sequence of Anopheles sinensis provides insight into genetics basis of mosquito competence for malaria parasites.</title>
        <authorList>
            <person name="Zhou D."/>
            <person name="Zhang D."/>
            <person name="Ding G."/>
            <person name="Shi L."/>
            <person name="Hou Q."/>
            <person name="Ye Y."/>
            <person name="Xu Y."/>
            <person name="Zhou H."/>
            <person name="Xiong C."/>
            <person name="Li S."/>
            <person name="Yu J."/>
            <person name="Hong S."/>
            <person name="Yu X."/>
            <person name="Zou P."/>
            <person name="Chen C."/>
            <person name="Chang X."/>
            <person name="Wang W."/>
            <person name="Lv Y."/>
            <person name="Sun Y."/>
            <person name="Ma L."/>
            <person name="Shen B."/>
            <person name="Zhu C."/>
        </authorList>
    </citation>
    <scope>NUCLEOTIDE SEQUENCE [LARGE SCALE GENOMIC DNA]</scope>
</reference>
<keyword evidence="3" id="KW-1185">Reference proteome</keyword>
<dbReference type="EMBL" id="KE525415">
    <property type="protein sequence ID" value="KFB53228.1"/>
    <property type="molecule type" value="Genomic_DNA"/>
</dbReference>
<dbReference type="EMBL" id="ATLV01026636">
    <property type="status" value="NOT_ANNOTATED_CDS"/>
    <property type="molecule type" value="Genomic_DNA"/>
</dbReference>
<dbReference type="VEuPathDB" id="VectorBase:ASIC021438"/>
<accession>A0A084WSN4</accession>
<sequence>MPFATCRGSRHREKSTEISTIRDAGYGFPIRPSASQHLLGIFPSPVASFLPTKEYPRTVAQPVVVH</sequence>
<protein>
    <submittedName>
        <fullName evidence="1 2">F-box protein SKIP23-like protein</fullName>
    </submittedName>
</protein>
<organism evidence="1">
    <name type="scientific">Anopheles sinensis</name>
    <name type="common">Mosquito</name>
    <dbReference type="NCBI Taxonomy" id="74873"/>
    <lineage>
        <taxon>Eukaryota</taxon>
        <taxon>Metazoa</taxon>
        <taxon>Ecdysozoa</taxon>
        <taxon>Arthropoda</taxon>
        <taxon>Hexapoda</taxon>
        <taxon>Insecta</taxon>
        <taxon>Pterygota</taxon>
        <taxon>Neoptera</taxon>
        <taxon>Endopterygota</taxon>
        <taxon>Diptera</taxon>
        <taxon>Nematocera</taxon>
        <taxon>Culicoidea</taxon>
        <taxon>Culicidae</taxon>
        <taxon>Anophelinae</taxon>
        <taxon>Anopheles</taxon>
    </lineage>
</organism>
<reference evidence="2" key="2">
    <citation type="submission" date="2020-05" db="UniProtKB">
        <authorList>
            <consortium name="EnsemblMetazoa"/>
        </authorList>
    </citation>
    <scope>IDENTIFICATION</scope>
</reference>
<dbReference type="AlphaFoldDB" id="A0A084WSN4"/>
<name>A0A084WSN4_ANOSI</name>
<proteinExistence type="predicted"/>
<evidence type="ECO:0000313" key="2">
    <source>
        <dbReference type="EnsemblMetazoa" id="ASIC021438-PA"/>
    </source>
</evidence>
<dbReference type="EnsemblMetazoa" id="ASIC021438-RA">
    <property type="protein sequence ID" value="ASIC021438-PA"/>
    <property type="gene ID" value="ASIC021438"/>
</dbReference>
<dbReference type="Proteomes" id="UP000030765">
    <property type="component" value="Unassembled WGS sequence"/>
</dbReference>